<keyword evidence="15" id="KW-1185">Reference proteome</keyword>
<gene>
    <name evidence="14" type="ORF">ZIOFF_031414</name>
</gene>
<evidence type="ECO:0000256" key="10">
    <source>
        <dbReference type="ARBA" id="ARBA00022801"/>
    </source>
</evidence>
<keyword evidence="6" id="KW-0808">Transferase</keyword>
<keyword evidence="5" id="KW-0645">Protease</keyword>
<dbReference type="Proteomes" id="UP000734854">
    <property type="component" value="Unassembled WGS sequence"/>
</dbReference>
<dbReference type="PROSITE" id="PS51382">
    <property type="entry name" value="SPX"/>
    <property type="match status" value="1"/>
</dbReference>
<dbReference type="UniPathway" id="UPA00143"/>
<evidence type="ECO:0000256" key="8">
    <source>
        <dbReference type="ARBA" id="ARBA00022771"/>
    </source>
</evidence>
<accession>A0A8J5GD45</accession>
<dbReference type="InterPro" id="IPR004331">
    <property type="entry name" value="SPX_dom"/>
</dbReference>
<evidence type="ECO:0000259" key="13">
    <source>
        <dbReference type="PROSITE" id="PS51382"/>
    </source>
</evidence>
<keyword evidence="7" id="KW-0479">Metal-binding</keyword>
<evidence type="ECO:0000256" key="2">
    <source>
        <dbReference type="ARBA" id="ARBA00000900"/>
    </source>
</evidence>
<evidence type="ECO:0000313" key="15">
    <source>
        <dbReference type="Proteomes" id="UP000734854"/>
    </source>
</evidence>
<keyword evidence="8" id="KW-0863">Zinc-finger</keyword>
<evidence type="ECO:0000256" key="9">
    <source>
        <dbReference type="ARBA" id="ARBA00022786"/>
    </source>
</evidence>
<evidence type="ECO:0000256" key="7">
    <source>
        <dbReference type="ARBA" id="ARBA00022723"/>
    </source>
</evidence>
<organism evidence="14 15">
    <name type="scientific">Zingiber officinale</name>
    <name type="common">Ginger</name>
    <name type="synonym">Amomum zingiber</name>
    <dbReference type="NCBI Taxonomy" id="94328"/>
    <lineage>
        <taxon>Eukaryota</taxon>
        <taxon>Viridiplantae</taxon>
        <taxon>Streptophyta</taxon>
        <taxon>Embryophyta</taxon>
        <taxon>Tracheophyta</taxon>
        <taxon>Spermatophyta</taxon>
        <taxon>Magnoliopsida</taxon>
        <taxon>Liliopsida</taxon>
        <taxon>Zingiberales</taxon>
        <taxon>Zingiberaceae</taxon>
        <taxon>Zingiber</taxon>
    </lineage>
</organism>
<keyword evidence="10" id="KW-0378">Hydrolase</keyword>
<proteinExistence type="inferred from homology"/>
<evidence type="ECO:0000256" key="11">
    <source>
        <dbReference type="ARBA" id="ARBA00022807"/>
    </source>
</evidence>
<dbReference type="EMBL" id="JACMSC010000009">
    <property type="protein sequence ID" value="KAG6506099.1"/>
    <property type="molecule type" value="Genomic_DNA"/>
</dbReference>
<dbReference type="GO" id="GO:0004843">
    <property type="term" value="F:cysteine-type deubiquitinase activity"/>
    <property type="evidence" value="ECO:0007669"/>
    <property type="project" value="UniProtKB-EC"/>
</dbReference>
<dbReference type="InterPro" id="IPR033326">
    <property type="entry name" value="BAH1"/>
</dbReference>
<dbReference type="PANTHER" id="PTHR46764:SF2">
    <property type="entry name" value="E3 UBIQUITIN-PROTEIN LIGASE BAH1-LIKE-RELATED"/>
    <property type="match status" value="1"/>
</dbReference>
<evidence type="ECO:0000256" key="3">
    <source>
        <dbReference type="ARBA" id="ARBA00004906"/>
    </source>
</evidence>
<dbReference type="FunFam" id="3.10.20.90:FF:000034">
    <property type="entry name" value="Ubiquitin carboxyl-terminal hydrolase 13"/>
    <property type="match status" value="1"/>
</dbReference>
<dbReference type="CDD" id="cd14482">
    <property type="entry name" value="SPX_BAH1-like"/>
    <property type="match status" value="1"/>
</dbReference>
<comment type="pathway">
    <text evidence="3">Protein modification; protein ubiquitination.</text>
</comment>
<evidence type="ECO:0000256" key="4">
    <source>
        <dbReference type="ARBA" id="ARBA00009085"/>
    </source>
</evidence>
<dbReference type="Pfam" id="PF12436">
    <property type="entry name" value="USP7_ICP0_bdg"/>
    <property type="match status" value="1"/>
</dbReference>
<name>A0A8J5GD45_ZINOF</name>
<dbReference type="AlphaFoldDB" id="A0A8J5GD45"/>
<sequence>MCEHIDMRMSFKSSQLEDGDIICYQKSLTSANRNQFRYPDVPSFLEYVRNRQVVHFRSLEKPKEDDFSLELSKLFTYDDVVERVARQLGVDDSSKIRLTSHNCYSQQPKPQPIKYRGVDHLLDMLVHYNQTSDILYYEILDIPLPELQGLKTLKVAFHHATKEEVAIHTIRLPKNSTVADVINDLKTKVELSHPDAEVRLLEVFYHKIYKLTLCSTTLLVRTGYWRIFPPGEKIENINDQYWTLRAEESNEVSSFQIPEEEKSLGLHDRMIHVYHFTRDSNQNQMQVQNFGEPFFLVIKEGETLADIKIRIQTKLQVPDDEFSKWKFAFISLGRPEYLQDSDIVSNRFQRRDIYGAWEQYLGLEHSDTAPKKAYTTNQVFRSRRALRERLLIQSKRICGLMVGVVHFSALAHASFGGSAMKFGQTFTEYLHGEQKAFLNKCSHVEYKRLKKVLKSCRICRSLSDDGGAINVSKQREGNELPTEDDQCDSCASCNQRFFTELTKEASEIAVCFSSRVRRLLNLHISSGLYRCVWRLRHCFADDQQIMIQEGRMLLDYVTMNAIAINKILKKYDKVHGSVDGRNFKTMMRAKQIELLQSPWLIELGAFYLNFRGSDMGEPGEFFNKVSCDLSDTQPVMTMTLLNSKKYEYSLICPVCLIAGADLALGCACSAASVLLFQGLKEAPKSAKCPVCRAVGMYKDAVHMTELDLLFKNRCKKYWKERLRSERSEMVKQAKEYWERQTISAVGI</sequence>
<dbReference type="InterPro" id="IPR029346">
    <property type="entry name" value="USP_C"/>
</dbReference>
<evidence type="ECO:0000256" key="1">
    <source>
        <dbReference type="ARBA" id="ARBA00000707"/>
    </source>
</evidence>
<dbReference type="PANTHER" id="PTHR46764">
    <property type="entry name" value="E3 UBIQUITIN-PROTEIN LIGASE BAH1"/>
    <property type="match status" value="1"/>
</dbReference>
<keyword evidence="11" id="KW-0788">Thiol protease</keyword>
<feature type="domain" description="SPX" evidence="13">
    <location>
        <begin position="420"/>
        <end position="585"/>
    </location>
</feature>
<protein>
    <recommendedName>
        <fullName evidence="13">SPX domain-containing protein</fullName>
    </recommendedName>
</protein>
<evidence type="ECO:0000256" key="5">
    <source>
        <dbReference type="ARBA" id="ARBA00022670"/>
    </source>
</evidence>
<comment type="similarity">
    <text evidence="4">Belongs to the peptidase C19 family.</text>
</comment>
<dbReference type="GO" id="GO:0061630">
    <property type="term" value="F:ubiquitin protein ligase activity"/>
    <property type="evidence" value="ECO:0007669"/>
    <property type="project" value="UniProtKB-EC"/>
</dbReference>
<dbReference type="GO" id="GO:0016567">
    <property type="term" value="P:protein ubiquitination"/>
    <property type="evidence" value="ECO:0007669"/>
    <property type="project" value="UniProtKB-UniPathway"/>
</dbReference>
<dbReference type="GO" id="GO:0006508">
    <property type="term" value="P:proteolysis"/>
    <property type="evidence" value="ECO:0007669"/>
    <property type="project" value="UniProtKB-KW"/>
</dbReference>
<keyword evidence="12" id="KW-0862">Zinc</keyword>
<keyword evidence="9" id="KW-0833">Ubl conjugation pathway</keyword>
<comment type="caution">
    <text evidence="14">The sequence shown here is derived from an EMBL/GenBank/DDBJ whole genome shotgun (WGS) entry which is preliminary data.</text>
</comment>
<dbReference type="Pfam" id="PF14533">
    <property type="entry name" value="USP7_C2"/>
    <property type="match status" value="1"/>
</dbReference>
<reference evidence="14 15" key="1">
    <citation type="submission" date="2020-08" db="EMBL/GenBank/DDBJ databases">
        <title>Plant Genome Project.</title>
        <authorList>
            <person name="Zhang R.-G."/>
        </authorList>
    </citation>
    <scope>NUCLEOTIDE SEQUENCE [LARGE SCALE GENOMIC DNA]</scope>
    <source>
        <tissue evidence="14">Rhizome</tissue>
    </source>
</reference>
<comment type="catalytic activity">
    <reaction evidence="2">
        <text>S-ubiquitinyl-[E2 ubiquitin-conjugating enzyme]-L-cysteine + [acceptor protein]-L-lysine = [E2 ubiquitin-conjugating enzyme]-L-cysteine + N(6)-ubiquitinyl-[acceptor protein]-L-lysine.</text>
        <dbReference type="EC" id="2.3.2.27"/>
    </reaction>
</comment>
<dbReference type="Gene3D" id="3.10.20.90">
    <property type="entry name" value="Phosphatidylinositol 3-kinase Catalytic Subunit, Chain A, domain 1"/>
    <property type="match status" value="2"/>
</dbReference>
<evidence type="ECO:0000256" key="12">
    <source>
        <dbReference type="ARBA" id="ARBA00022833"/>
    </source>
</evidence>
<comment type="catalytic activity">
    <reaction evidence="1">
        <text>Thiol-dependent hydrolysis of ester, thioester, amide, peptide and isopeptide bonds formed by the C-terminal Gly of ubiquitin (a 76-residue protein attached to proteins as an intracellular targeting signal).</text>
        <dbReference type="EC" id="3.4.19.12"/>
    </reaction>
</comment>
<dbReference type="GO" id="GO:0008270">
    <property type="term" value="F:zinc ion binding"/>
    <property type="evidence" value="ECO:0007669"/>
    <property type="project" value="UniProtKB-KW"/>
</dbReference>
<evidence type="ECO:0000256" key="6">
    <source>
        <dbReference type="ARBA" id="ARBA00022679"/>
    </source>
</evidence>
<dbReference type="InterPro" id="IPR024729">
    <property type="entry name" value="USP7_ICP0-binding_dom"/>
</dbReference>
<evidence type="ECO:0000313" key="14">
    <source>
        <dbReference type="EMBL" id="KAG6506099.1"/>
    </source>
</evidence>